<keyword evidence="10" id="KW-1185">Reference proteome</keyword>
<proteinExistence type="inferred from homology"/>
<dbReference type="EMBL" id="MVHS01000001">
    <property type="protein sequence ID" value="ORA74131.1"/>
    <property type="molecule type" value="Genomic_DNA"/>
</dbReference>
<evidence type="ECO:0000256" key="7">
    <source>
        <dbReference type="ARBA" id="ARBA00023157"/>
    </source>
</evidence>
<dbReference type="AlphaFoldDB" id="A0A1X0DNY6"/>
<dbReference type="Proteomes" id="UP000192801">
    <property type="component" value="Unassembled WGS sequence"/>
</dbReference>
<dbReference type="InterPro" id="IPR043580">
    <property type="entry name" value="CUTINASE_1"/>
</dbReference>
<keyword evidence="5 8" id="KW-0732">Signal</keyword>
<dbReference type="PROSITE" id="PS00155">
    <property type="entry name" value="CUTINASE_1"/>
    <property type="match status" value="1"/>
</dbReference>
<evidence type="ECO:0000256" key="2">
    <source>
        <dbReference type="ARBA" id="ARBA00007534"/>
    </source>
</evidence>
<keyword evidence="7" id="KW-1015">Disulfide bond</keyword>
<dbReference type="InterPro" id="IPR000675">
    <property type="entry name" value="Cutinase/axe"/>
</dbReference>
<dbReference type="SMART" id="SM01110">
    <property type="entry name" value="Cutinase"/>
    <property type="match status" value="1"/>
</dbReference>
<evidence type="ECO:0000256" key="1">
    <source>
        <dbReference type="ARBA" id="ARBA00004613"/>
    </source>
</evidence>
<keyword evidence="3 8" id="KW-0719">Serine esterase</keyword>
<evidence type="ECO:0000256" key="8">
    <source>
        <dbReference type="RuleBase" id="RU361263"/>
    </source>
</evidence>
<evidence type="ECO:0000256" key="5">
    <source>
        <dbReference type="ARBA" id="ARBA00022729"/>
    </source>
</evidence>
<comment type="subcellular location">
    <subcellularLocation>
        <location evidence="1 8">Secreted</location>
    </subcellularLocation>
</comment>
<feature type="chain" id="PRO_5041746091" description="Cutinase" evidence="8">
    <location>
        <begin position="24"/>
        <end position="215"/>
    </location>
</feature>
<comment type="caution">
    <text evidence="9">The sequence shown here is derived from an EMBL/GenBank/DDBJ whole genome shotgun (WGS) entry which is preliminary data.</text>
</comment>
<comment type="function">
    <text evidence="8">Catalyzes the hydrolysis of complex carboxylic polyesters found in the cell wall of plants. Degrades cutin, a macromolecule that forms the structure of the plant cuticle.</text>
</comment>
<dbReference type="PANTHER" id="PTHR33630:SF9">
    <property type="entry name" value="CUTINASE 4"/>
    <property type="match status" value="1"/>
</dbReference>
<evidence type="ECO:0000256" key="6">
    <source>
        <dbReference type="ARBA" id="ARBA00022801"/>
    </source>
</evidence>
<dbReference type="PANTHER" id="PTHR33630">
    <property type="entry name" value="CUTINASE RV1984C-RELATED-RELATED"/>
    <property type="match status" value="1"/>
</dbReference>
<evidence type="ECO:0000256" key="3">
    <source>
        <dbReference type="ARBA" id="ARBA00022487"/>
    </source>
</evidence>
<feature type="signal peptide" evidence="8">
    <location>
        <begin position="1"/>
        <end position="23"/>
    </location>
</feature>
<comment type="similarity">
    <text evidence="2 8">Belongs to the cutinase family.</text>
</comment>
<dbReference type="Pfam" id="PF01083">
    <property type="entry name" value="Cutinase"/>
    <property type="match status" value="1"/>
</dbReference>
<dbReference type="InterPro" id="IPR029058">
    <property type="entry name" value="AB_hydrolase_fold"/>
</dbReference>
<keyword evidence="6 8" id="KW-0378">Hydrolase</keyword>
<dbReference type="EC" id="3.1.1.-" evidence="8"/>
<dbReference type="OrthoDB" id="3690529at2"/>
<protein>
    <recommendedName>
        <fullName evidence="8">Cutinase</fullName>
        <ecNumber evidence="8">3.1.1.-</ecNumber>
    </recommendedName>
</protein>
<evidence type="ECO:0000256" key="4">
    <source>
        <dbReference type="ARBA" id="ARBA00022525"/>
    </source>
</evidence>
<accession>A0A1X0DNY6</accession>
<dbReference type="GO" id="GO:0005576">
    <property type="term" value="C:extracellular region"/>
    <property type="evidence" value="ECO:0007669"/>
    <property type="project" value="UniProtKB-SubCell"/>
</dbReference>
<dbReference type="STRING" id="444597.BST26_00700"/>
<evidence type="ECO:0000313" key="9">
    <source>
        <dbReference type="EMBL" id="ORA74131.1"/>
    </source>
</evidence>
<evidence type="ECO:0000313" key="10">
    <source>
        <dbReference type="Proteomes" id="UP000192801"/>
    </source>
</evidence>
<keyword evidence="4 8" id="KW-0964">Secreted</keyword>
<dbReference type="SUPFAM" id="SSF53474">
    <property type="entry name" value="alpha/beta-Hydrolases"/>
    <property type="match status" value="1"/>
</dbReference>
<organism evidence="9 10">
    <name type="scientific">Mycolicibacterium insubricum</name>
    <dbReference type="NCBI Taxonomy" id="444597"/>
    <lineage>
        <taxon>Bacteria</taxon>
        <taxon>Bacillati</taxon>
        <taxon>Actinomycetota</taxon>
        <taxon>Actinomycetes</taxon>
        <taxon>Mycobacteriales</taxon>
        <taxon>Mycobacteriaceae</taxon>
        <taxon>Mycolicibacterium</taxon>
    </lineage>
</organism>
<gene>
    <name evidence="9" type="ORF">BST26_00700</name>
</gene>
<dbReference type="Gene3D" id="3.40.50.1820">
    <property type="entry name" value="alpha/beta hydrolase"/>
    <property type="match status" value="1"/>
</dbReference>
<name>A0A1X0DNY6_9MYCO</name>
<dbReference type="GO" id="GO:0052689">
    <property type="term" value="F:carboxylic ester hydrolase activity"/>
    <property type="evidence" value="ECO:0007669"/>
    <property type="project" value="UniProtKB-KW"/>
</dbReference>
<sequence>MLSRLSLSGLLAAAVLTPLSVAAAPAAIADDCPRAELVFARGTAEAPGLGLVGDALAAALTNKVSGMGTYAVNYPASYNFLNTQNGANDAAAHIAWMADNCPNTKIVLGGYSQGAAAMSMLAGVPPVGERIGMFGSAPALAPDLANNVAAVAVFGNPGRRFGEPLSSNGQFAGRTIDLCSPGDPICSDGRDRSAHSNYEQSPYPQQAASFIAARV</sequence>
<reference evidence="9 10" key="1">
    <citation type="submission" date="2016-12" db="EMBL/GenBank/DDBJ databases">
        <title>The new phylogeny of genus Mycobacterium.</title>
        <authorList>
            <person name="Tortoli E."/>
            <person name="Trovato A."/>
            <person name="Cirillo D.M."/>
        </authorList>
    </citation>
    <scope>NUCLEOTIDE SEQUENCE [LARGE SCALE GENOMIC DNA]</scope>
    <source>
        <strain evidence="9 10">DSM 45130</strain>
    </source>
</reference>